<feature type="domain" description="HTH gntR-type" evidence="4">
    <location>
        <begin position="31"/>
        <end position="98"/>
    </location>
</feature>
<dbReference type="SUPFAM" id="SSF46785">
    <property type="entry name" value="Winged helix' DNA-binding domain"/>
    <property type="match status" value="1"/>
</dbReference>
<proteinExistence type="predicted"/>
<dbReference type="PROSITE" id="PS50949">
    <property type="entry name" value="HTH_GNTR"/>
    <property type="match status" value="1"/>
</dbReference>
<dbReference type="SMART" id="SM00895">
    <property type="entry name" value="FCD"/>
    <property type="match status" value="1"/>
</dbReference>
<dbReference type="SMART" id="SM00345">
    <property type="entry name" value="HTH_GNTR"/>
    <property type="match status" value="1"/>
</dbReference>
<dbReference type="Pfam" id="PF00392">
    <property type="entry name" value="GntR"/>
    <property type="match status" value="1"/>
</dbReference>
<dbReference type="Proteomes" id="UP000216207">
    <property type="component" value="Unassembled WGS sequence"/>
</dbReference>
<dbReference type="SUPFAM" id="SSF48008">
    <property type="entry name" value="GntR ligand-binding domain-like"/>
    <property type="match status" value="1"/>
</dbReference>
<name>A0A268NZR4_SHOCL</name>
<dbReference type="Gene3D" id="1.20.120.530">
    <property type="entry name" value="GntR ligand-binding domain-like"/>
    <property type="match status" value="1"/>
</dbReference>
<dbReference type="InterPro" id="IPR036390">
    <property type="entry name" value="WH_DNA-bd_sf"/>
</dbReference>
<keyword evidence="3" id="KW-0804">Transcription</keyword>
<reference evidence="5 6" key="1">
    <citation type="submission" date="2017-07" db="EMBL/GenBank/DDBJ databases">
        <title>Isolation and whole genome analysis of endospore-forming bacteria from heroin.</title>
        <authorList>
            <person name="Kalinowski J."/>
            <person name="Ahrens B."/>
            <person name="Al-Dilaimi A."/>
            <person name="Winkler A."/>
            <person name="Wibberg D."/>
            <person name="Schleenbecker U."/>
            <person name="Ruckert C."/>
            <person name="Wolfel R."/>
            <person name="Grass G."/>
        </authorList>
    </citation>
    <scope>NUCLEOTIDE SEQUENCE [LARGE SCALE GENOMIC DNA]</scope>
    <source>
        <strain evidence="5 6">7539</strain>
    </source>
</reference>
<dbReference type="PANTHER" id="PTHR43537:SF24">
    <property type="entry name" value="GLUCONATE OPERON TRANSCRIPTIONAL REPRESSOR"/>
    <property type="match status" value="1"/>
</dbReference>
<keyword evidence="2" id="KW-0238">DNA-binding</keyword>
<keyword evidence="1" id="KW-0805">Transcription regulation</keyword>
<dbReference type="InterPro" id="IPR036388">
    <property type="entry name" value="WH-like_DNA-bd_sf"/>
</dbReference>
<dbReference type="Gene3D" id="1.10.10.10">
    <property type="entry name" value="Winged helix-like DNA-binding domain superfamily/Winged helix DNA-binding domain"/>
    <property type="match status" value="1"/>
</dbReference>
<gene>
    <name evidence="5" type="ORF">CHH72_12960</name>
</gene>
<evidence type="ECO:0000256" key="3">
    <source>
        <dbReference type="ARBA" id="ARBA00023163"/>
    </source>
</evidence>
<dbReference type="PANTHER" id="PTHR43537">
    <property type="entry name" value="TRANSCRIPTIONAL REGULATOR, GNTR FAMILY"/>
    <property type="match status" value="1"/>
</dbReference>
<dbReference type="CDD" id="cd07377">
    <property type="entry name" value="WHTH_GntR"/>
    <property type="match status" value="1"/>
</dbReference>
<protein>
    <submittedName>
        <fullName evidence="5">GntR family transcriptional regulator</fullName>
    </submittedName>
</protein>
<comment type="caution">
    <text evidence="5">The sequence shown here is derived from an EMBL/GenBank/DDBJ whole genome shotgun (WGS) entry which is preliminary data.</text>
</comment>
<dbReference type="Pfam" id="PF07729">
    <property type="entry name" value="FCD"/>
    <property type="match status" value="1"/>
</dbReference>
<dbReference type="AlphaFoldDB" id="A0A268NZR4"/>
<dbReference type="EMBL" id="NPCC01000015">
    <property type="protein sequence ID" value="PAE88545.1"/>
    <property type="molecule type" value="Genomic_DNA"/>
</dbReference>
<dbReference type="GO" id="GO:0003677">
    <property type="term" value="F:DNA binding"/>
    <property type="evidence" value="ECO:0007669"/>
    <property type="project" value="UniProtKB-KW"/>
</dbReference>
<evidence type="ECO:0000256" key="2">
    <source>
        <dbReference type="ARBA" id="ARBA00023125"/>
    </source>
</evidence>
<dbReference type="PRINTS" id="PR00035">
    <property type="entry name" value="HTHGNTR"/>
</dbReference>
<dbReference type="InterPro" id="IPR000524">
    <property type="entry name" value="Tscrpt_reg_HTH_GntR"/>
</dbReference>
<sequence length="238" mass="27236">MSRKSKRIETIVSIDVLKDKLRPIQNSLDELNLPEQAYQVVRHAIRELTLAPGVMLLERELANVLDMSRTPIREALVRLQTEGLLTLVPRRGFAIAPIDKKDLEEIYEVAEVLDGLACEAAAKKVTSHDINTLNQLLEEQIKAISNSDVFTWAELDDKFHKYIAEIVGNRRLLQTIQSTEDHLYRARLYTVDKRPIPHQSVLEHRGIIISMQIGDALAARTLMQSHRKRAKTEIMQFL</sequence>
<evidence type="ECO:0000313" key="5">
    <source>
        <dbReference type="EMBL" id="PAE88545.1"/>
    </source>
</evidence>
<evidence type="ECO:0000259" key="4">
    <source>
        <dbReference type="PROSITE" id="PS50949"/>
    </source>
</evidence>
<evidence type="ECO:0000313" key="6">
    <source>
        <dbReference type="Proteomes" id="UP000216207"/>
    </source>
</evidence>
<dbReference type="GO" id="GO:0003700">
    <property type="term" value="F:DNA-binding transcription factor activity"/>
    <property type="evidence" value="ECO:0007669"/>
    <property type="project" value="InterPro"/>
</dbReference>
<dbReference type="RefSeq" id="WP_095326756.1">
    <property type="nucleotide sequence ID" value="NZ_JAIEWK010000001.1"/>
</dbReference>
<organism evidence="5 6">
    <name type="scientific">Shouchella clausii</name>
    <name type="common">Alkalihalobacillus clausii</name>
    <dbReference type="NCBI Taxonomy" id="79880"/>
    <lineage>
        <taxon>Bacteria</taxon>
        <taxon>Bacillati</taxon>
        <taxon>Bacillota</taxon>
        <taxon>Bacilli</taxon>
        <taxon>Bacillales</taxon>
        <taxon>Bacillaceae</taxon>
        <taxon>Shouchella</taxon>
    </lineage>
</organism>
<dbReference type="InterPro" id="IPR011711">
    <property type="entry name" value="GntR_C"/>
</dbReference>
<accession>A0A268NZR4</accession>
<evidence type="ECO:0000256" key="1">
    <source>
        <dbReference type="ARBA" id="ARBA00023015"/>
    </source>
</evidence>
<dbReference type="InterPro" id="IPR008920">
    <property type="entry name" value="TF_FadR/GntR_C"/>
</dbReference>